<sequence>MNPDKNNQFNVPVESEYFADAPSDIYEQEQEEHQNSVSPFTPPEYTAVNKEQNFVNMDDEQEIANWQAQDLIIGEKDKIWYIGFTIIVLILVVFAAISQIWTFMALVIVCYIAILAMRTPNKANVISYSLSTHGVYIGNKFYAYSEFKSFGIIRETSVYSIVFIPKKRFSPSVSIYFSKEEGEKITDIIGSRLPMEEIKHDLIDSIIRKTRL</sequence>
<dbReference type="EMBL" id="PRLK01000007">
    <property type="protein sequence ID" value="RYC72480.1"/>
    <property type="molecule type" value="Genomic_DNA"/>
</dbReference>
<dbReference type="RefSeq" id="WP_129718901.1">
    <property type="nucleotide sequence ID" value="NZ_PRLK01000007.1"/>
</dbReference>
<feature type="transmembrane region" description="Helical" evidence="1">
    <location>
        <begin position="103"/>
        <end position="120"/>
    </location>
</feature>
<protein>
    <recommendedName>
        <fullName evidence="4">DUF5673 domain-containing protein</fullName>
    </recommendedName>
</protein>
<name>A0ABY0FHR8_9BACT</name>
<keyword evidence="3" id="KW-1185">Reference proteome</keyword>
<gene>
    <name evidence="2" type="ORF">G6CMJM_00503</name>
</gene>
<proteinExistence type="predicted"/>
<reference evidence="2 3" key="1">
    <citation type="journal article" date="2018" name="bioRxiv">
        <title>Evidence of independent acquisition and adaption of ultra-small bacteria to human hosts across the highly diverse yet reduced genomes of the phylum Saccharibacteria.</title>
        <authorList>
            <person name="McLean J.S."/>
            <person name="Bor B."/>
            <person name="To T.T."/>
            <person name="Liu Q."/>
            <person name="Kearns K.A."/>
            <person name="Solden L.M."/>
            <person name="Wrighton K.C."/>
            <person name="He X."/>
            <person name="Shi W."/>
        </authorList>
    </citation>
    <scope>NUCLEOTIDE SEQUENCE [LARGE SCALE GENOMIC DNA]</scope>
    <source>
        <strain evidence="2 3">TM7_CMJM_G6_1_HOT_870</strain>
    </source>
</reference>
<comment type="caution">
    <text evidence="2">The sequence shown here is derived from an EMBL/GenBank/DDBJ whole genome shotgun (WGS) entry which is preliminary data.</text>
</comment>
<organism evidence="2 3">
    <name type="scientific">Candidatus Nanogingivalis gingivitcus</name>
    <dbReference type="NCBI Taxonomy" id="2171992"/>
    <lineage>
        <taxon>Bacteria</taxon>
        <taxon>Candidatus Saccharimonadota</taxon>
        <taxon>Candidatus Nanosyncoccalia</taxon>
        <taxon>Candidatus Nanogingivales</taxon>
        <taxon>Candidatus Nanogingivalaceae</taxon>
        <taxon>Candidatus Nanogingivalis</taxon>
    </lineage>
</organism>
<evidence type="ECO:0000256" key="1">
    <source>
        <dbReference type="SAM" id="Phobius"/>
    </source>
</evidence>
<evidence type="ECO:0000313" key="3">
    <source>
        <dbReference type="Proteomes" id="UP001190925"/>
    </source>
</evidence>
<dbReference type="Proteomes" id="UP001190925">
    <property type="component" value="Unassembled WGS sequence"/>
</dbReference>
<feature type="transmembrane region" description="Helical" evidence="1">
    <location>
        <begin position="79"/>
        <end position="97"/>
    </location>
</feature>
<evidence type="ECO:0008006" key="4">
    <source>
        <dbReference type="Google" id="ProtNLM"/>
    </source>
</evidence>
<accession>A0ABY0FHR8</accession>
<keyword evidence="1" id="KW-0812">Transmembrane</keyword>
<keyword evidence="1" id="KW-1133">Transmembrane helix</keyword>
<keyword evidence="1" id="KW-0472">Membrane</keyword>
<reference evidence="2 3" key="2">
    <citation type="journal article" date="2020" name="Cell Rep.">
        <title>Acquisition and Adaptation of Ultra-small Parasitic Reduced Genome Bacteria to Mammalian Hosts.</title>
        <authorList>
            <person name="McLean J.S."/>
            <person name="Bor B."/>
            <person name="Kerns K.A."/>
            <person name="Liu Q."/>
            <person name="To T.T."/>
            <person name="Solden L."/>
            <person name="Hendrickson E.L."/>
            <person name="Wrighton K."/>
            <person name="Shi W."/>
            <person name="He X."/>
        </authorList>
    </citation>
    <scope>NUCLEOTIDE SEQUENCE [LARGE SCALE GENOMIC DNA]</scope>
    <source>
        <strain evidence="2 3">TM7_CMJM_G6_1_HOT_870</strain>
    </source>
</reference>
<evidence type="ECO:0000313" key="2">
    <source>
        <dbReference type="EMBL" id="RYC72480.1"/>
    </source>
</evidence>